<evidence type="ECO:0000313" key="2">
    <source>
        <dbReference type="EMBL" id="JAH12482.1"/>
    </source>
</evidence>
<sequence length="79" mass="9385">MKAHKNVIFMVSFSVDLVVQIFLYHSFTTRGALIWPQILGFRGFEAWEFVILIIMNYYSFNLFNFIPKVQVCTVVFIRE</sequence>
<organism evidence="2">
    <name type="scientific">Anguilla anguilla</name>
    <name type="common">European freshwater eel</name>
    <name type="synonym">Muraena anguilla</name>
    <dbReference type="NCBI Taxonomy" id="7936"/>
    <lineage>
        <taxon>Eukaryota</taxon>
        <taxon>Metazoa</taxon>
        <taxon>Chordata</taxon>
        <taxon>Craniata</taxon>
        <taxon>Vertebrata</taxon>
        <taxon>Euteleostomi</taxon>
        <taxon>Actinopterygii</taxon>
        <taxon>Neopterygii</taxon>
        <taxon>Teleostei</taxon>
        <taxon>Anguilliformes</taxon>
        <taxon>Anguillidae</taxon>
        <taxon>Anguilla</taxon>
    </lineage>
</organism>
<evidence type="ECO:0000256" key="1">
    <source>
        <dbReference type="SAM" id="Phobius"/>
    </source>
</evidence>
<dbReference type="EMBL" id="GBXM01096095">
    <property type="protein sequence ID" value="JAH12482.1"/>
    <property type="molecule type" value="Transcribed_RNA"/>
</dbReference>
<accession>A0A0E9Q7H4</accession>
<feature type="transmembrane region" description="Helical" evidence="1">
    <location>
        <begin position="39"/>
        <end position="58"/>
    </location>
</feature>
<keyword evidence="1" id="KW-0812">Transmembrane</keyword>
<name>A0A0E9Q7H4_ANGAN</name>
<reference evidence="2" key="1">
    <citation type="submission" date="2014-11" db="EMBL/GenBank/DDBJ databases">
        <authorList>
            <person name="Amaro Gonzalez C."/>
        </authorList>
    </citation>
    <scope>NUCLEOTIDE SEQUENCE</scope>
</reference>
<proteinExistence type="predicted"/>
<feature type="transmembrane region" description="Helical" evidence="1">
    <location>
        <begin position="7"/>
        <end position="27"/>
    </location>
</feature>
<dbReference type="AlphaFoldDB" id="A0A0E9Q7H4"/>
<reference evidence="2" key="2">
    <citation type="journal article" date="2015" name="Fish Shellfish Immunol.">
        <title>Early steps in the European eel (Anguilla anguilla)-Vibrio vulnificus interaction in the gills: Role of the RtxA13 toxin.</title>
        <authorList>
            <person name="Callol A."/>
            <person name="Pajuelo D."/>
            <person name="Ebbesson L."/>
            <person name="Teles M."/>
            <person name="MacKenzie S."/>
            <person name="Amaro C."/>
        </authorList>
    </citation>
    <scope>NUCLEOTIDE SEQUENCE</scope>
</reference>
<protein>
    <submittedName>
        <fullName evidence="2">Uncharacterized protein</fullName>
    </submittedName>
</protein>
<keyword evidence="1" id="KW-1133">Transmembrane helix</keyword>
<keyword evidence="1" id="KW-0472">Membrane</keyword>